<dbReference type="AlphaFoldDB" id="X1H7Y5"/>
<name>X1H7Y5_9ZZZZ</name>
<feature type="non-terminal residue" evidence="1">
    <location>
        <position position="39"/>
    </location>
</feature>
<protein>
    <submittedName>
        <fullName evidence="1">Uncharacterized protein</fullName>
    </submittedName>
</protein>
<dbReference type="EMBL" id="BARU01016839">
    <property type="protein sequence ID" value="GAH53185.1"/>
    <property type="molecule type" value="Genomic_DNA"/>
</dbReference>
<comment type="caution">
    <text evidence="1">The sequence shown here is derived from an EMBL/GenBank/DDBJ whole genome shotgun (WGS) entry which is preliminary data.</text>
</comment>
<accession>X1H7Y5</accession>
<proteinExistence type="predicted"/>
<gene>
    <name evidence="1" type="ORF">S03H2_27962</name>
</gene>
<organism evidence="1">
    <name type="scientific">marine sediment metagenome</name>
    <dbReference type="NCBI Taxonomy" id="412755"/>
    <lineage>
        <taxon>unclassified sequences</taxon>
        <taxon>metagenomes</taxon>
        <taxon>ecological metagenomes</taxon>
    </lineage>
</organism>
<reference evidence="1" key="1">
    <citation type="journal article" date="2014" name="Front. Microbiol.">
        <title>High frequency of phylogenetically diverse reductive dehalogenase-homologous genes in deep subseafloor sedimentary metagenomes.</title>
        <authorList>
            <person name="Kawai M."/>
            <person name="Futagami T."/>
            <person name="Toyoda A."/>
            <person name="Takaki Y."/>
            <person name="Nishi S."/>
            <person name="Hori S."/>
            <person name="Arai W."/>
            <person name="Tsubouchi T."/>
            <person name="Morono Y."/>
            <person name="Uchiyama I."/>
            <person name="Ito T."/>
            <person name="Fujiyama A."/>
            <person name="Inagaki F."/>
            <person name="Takami H."/>
        </authorList>
    </citation>
    <scope>NUCLEOTIDE SEQUENCE</scope>
    <source>
        <strain evidence="1">Expedition CK06-06</strain>
    </source>
</reference>
<sequence length="39" mass="4808">MNELDIQIILYNNYWNSWDIAVPNILYYWTWESDILAIT</sequence>
<evidence type="ECO:0000313" key="1">
    <source>
        <dbReference type="EMBL" id="GAH53185.1"/>
    </source>
</evidence>